<evidence type="ECO:0000256" key="5">
    <source>
        <dbReference type="PIRSR" id="PIRSR036492-1"/>
    </source>
</evidence>
<dbReference type="EMBL" id="RQHW01000042">
    <property type="protein sequence ID" value="TGN18891.1"/>
    <property type="molecule type" value="Genomic_DNA"/>
</dbReference>
<evidence type="ECO:0000256" key="4">
    <source>
        <dbReference type="PIRNR" id="PIRNR036492"/>
    </source>
</evidence>
<dbReference type="OrthoDB" id="9762913at2"/>
<dbReference type="Gene3D" id="3.40.605.10">
    <property type="entry name" value="Aldehyde Dehydrogenase, Chain A, domain 1"/>
    <property type="match status" value="1"/>
</dbReference>
<dbReference type="InterPro" id="IPR016161">
    <property type="entry name" value="Ald_DH/histidinol_DH"/>
</dbReference>
<dbReference type="GO" id="GO:0005737">
    <property type="term" value="C:cytoplasm"/>
    <property type="evidence" value="ECO:0007669"/>
    <property type="project" value="TreeGrafter"/>
</dbReference>
<sequence length="493" mass="54173">MTQATLSQTSTAGSSIVPENVKSFTPSDISRIFPAQKTKALELRLSTAKERITKLKKLKATIFKYQDEIQKALYSDFQKSAREVDISEILPSIAEINDSIRHLKHWMRPVNVSTPQTLIGSTSKIVYEPKGVCLIIAPWNYPFHLAIAPLAAAISAGNTVMLKPSEFTPKTATVLKVMLSEIFSENEVAVFEGDVSVSTALLEQPFDHIFFTGSTPVGKIVMAAAAKNLTTVTLELGGKSPTVVAEDADLKLTAERVMWGKFLNAGQTCVAPDYLLLPKSKVDAFVGYAKEATEKFFNAKEDGFAENRDFCRIINNKNFGRVSSYIEDAVQKGAKVAYGGKVNGNENFIAPTVLVDVPLHARIMEDEIFGPLLPIVTYDSLDEAIGIINSKPKPLALYIFTDRSKTAKYILKRTSSGGAVVNDVILHLVNSNLPFGGVNHSGHGSYHGLFGFKAFSHERSVLQTPKLSIVKMMYPPYTGFVKFIVDFTTKWFV</sequence>
<evidence type="ECO:0000256" key="2">
    <source>
        <dbReference type="ARBA" id="ARBA00023002"/>
    </source>
</evidence>
<organism evidence="9 10">
    <name type="scientific">Leptospira idonii</name>
    <dbReference type="NCBI Taxonomy" id="1193500"/>
    <lineage>
        <taxon>Bacteria</taxon>
        <taxon>Pseudomonadati</taxon>
        <taxon>Spirochaetota</taxon>
        <taxon>Spirochaetia</taxon>
        <taxon>Leptospirales</taxon>
        <taxon>Leptospiraceae</taxon>
        <taxon>Leptospira</taxon>
    </lineage>
</organism>
<keyword evidence="10" id="KW-1185">Reference proteome</keyword>
<dbReference type="AlphaFoldDB" id="A0A4R9LZ47"/>
<dbReference type="GO" id="GO:0006081">
    <property type="term" value="P:aldehyde metabolic process"/>
    <property type="evidence" value="ECO:0007669"/>
    <property type="project" value="InterPro"/>
</dbReference>
<keyword evidence="2 4" id="KW-0560">Oxidoreductase</keyword>
<feature type="domain" description="Aldehyde dehydrogenase" evidence="8">
    <location>
        <begin position="20"/>
        <end position="460"/>
    </location>
</feature>
<name>A0A4R9LZ47_9LEPT</name>
<evidence type="ECO:0000256" key="1">
    <source>
        <dbReference type="ARBA" id="ARBA00009986"/>
    </source>
</evidence>
<comment type="caution">
    <text evidence="9">The sequence shown here is derived from an EMBL/GenBank/DDBJ whole genome shotgun (WGS) entry which is preliminary data.</text>
</comment>
<dbReference type="PANTHER" id="PTHR43570">
    <property type="entry name" value="ALDEHYDE DEHYDROGENASE"/>
    <property type="match status" value="1"/>
</dbReference>
<dbReference type="InterPro" id="IPR012394">
    <property type="entry name" value="Aldehyde_DH_NAD(P)"/>
</dbReference>
<dbReference type="Proteomes" id="UP000298058">
    <property type="component" value="Unassembled WGS sequence"/>
</dbReference>
<dbReference type="CDD" id="cd07134">
    <property type="entry name" value="ALDH_AlkH-like"/>
    <property type="match status" value="1"/>
</dbReference>
<dbReference type="InterPro" id="IPR016163">
    <property type="entry name" value="Ald_DH_C"/>
</dbReference>
<dbReference type="FunFam" id="3.40.309.10:FF:000025">
    <property type="entry name" value="Aldehyde dehydrogenase"/>
    <property type="match status" value="1"/>
</dbReference>
<protein>
    <recommendedName>
        <fullName evidence="4">Aldehyde dehydrogenase</fullName>
    </recommendedName>
</protein>
<dbReference type="InterPro" id="IPR016162">
    <property type="entry name" value="Ald_DH_N"/>
</dbReference>
<proteinExistence type="inferred from homology"/>
<dbReference type="InterPro" id="IPR016160">
    <property type="entry name" value="Ald_DH_CS_CYS"/>
</dbReference>
<accession>A0A4R9LZ47</accession>
<dbReference type="GO" id="GO:0004029">
    <property type="term" value="F:aldehyde dehydrogenase (NAD+) activity"/>
    <property type="evidence" value="ECO:0007669"/>
    <property type="project" value="TreeGrafter"/>
</dbReference>
<evidence type="ECO:0000256" key="6">
    <source>
        <dbReference type="PROSITE-ProRule" id="PRU10007"/>
    </source>
</evidence>
<dbReference type="Gene3D" id="3.40.309.10">
    <property type="entry name" value="Aldehyde Dehydrogenase, Chain A, domain 2"/>
    <property type="match status" value="1"/>
</dbReference>
<dbReference type="SUPFAM" id="SSF53720">
    <property type="entry name" value="ALDH-like"/>
    <property type="match status" value="1"/>
</dbReference>
<dbReference type="InterPro" id="IPR029510">
    <property type="entry name" value="Ald_DH_CS_GLU"/>
</dbReference>
<comment type="similarity">
    <text evidence="1 4 7">Belongs to the aldehyde dehydrogenase family.</text>
</comment>
<evidence type="ECO:0000313" key="10">
    <source>
        <dbReference type="Proteomes" id="UP000298058"/>
    </source>
</evidence>
<dbReference type="FunFam" id="3.40.605.10:FF:000004">
    <property type="entry name" value="Aldehyde dehydrogenase"/>
    <property type="match status" value="1"/>
</dbReference>
<gene>
    <name evidence="9" type="ORF">EHS15_10745</name>
</gene>
<reference evidence="9" key="1">
    <citation type="journal article" date="2019" name="PLoS Negl. Trop. Dis.">
        <title>Revisiting the worldwide diversity of Leptospira species in the environment.</title>
        <authorList>
            <person name="Vincent A.T."/>
            <person name="Schiettekatte O."/>
            <person name="Bourhy P."/>
            <person name="Veyrier F.J."/>
            <person name="Picardeau M."/>
        </authorList>
    </citation>
    <scope>NUCLEOTIDE SEQUENCE [LARGE SCALE GENOMIC DNA]</scope>
    <source>
        <strain evidence="9">201300427</strain>
    </source>
</reference>
<evidence type="ECO:0000313" key="9">
    <source>
        <dbReference type="EMBL" id="TGN18891.1"/>
    </source>
</evidence>
<dbReference type="PIRSF" id="PIRSF036492">
    <property type="entry name" value="ALDH"/>
    <property type="match status" value="1"/>
</dbReference>
<feature type="active site" evidence="5 6">
    <location>
        <position position="235"/>
    </location>
</feature>
<dbReference type="PROSITE" id="PS00070">
    <property type="entry name" value="ALDEHYDE_DEHYDR_CYS"/>
    <property type="match status" value="1"/>
</dbReference>
<dbReference type="RefSeq" id="WP_135760575.1">
    <property type="nucleotide sequence ID" value="NZ_RQHW01000042.1"/>
</dbReference>
<dbReference type="PROSITE" id="PS00687">
    <property type="entry name" value="ALDEHYDE_DEHYDR_GLU"/>
    <property type="match status" value="1"/>
</dbReference>
<dbReference type="PANTHER" id="PTHR43570:SF20">
    <property type="entry name" value="ALDEHYDE DEHYDROGENASE ALDX-RELATED"/>
    <property type="match status" value="1"/>
</dbReference>
<dbReference type="Pfam" id="PF00171">
    <property type="entry name" value="Aldedh"/>
    <property type="match status" value="1"/>
</dbReference>
<evidence type="ECO:0000259" key="8">
    <source>
        <dbReference type="Pfam" id="PF00171"/>
    </source>
</evidence>
<feature type="active site" evidence="5">
    <location>
        <position position="269"/>
    </location>
</feature>
<evidence type="ECO:0000256" key="3">
    <source>
        <dbReference type="ARBA" id="ARBA00023027"/>
    </source>
</evidence>
<keyword evidence="3" id="KW-0520">NAD</keyword>
<dbReference type="InterPro" id="IPR015590">
    <property type="entry name" value="Aldehyde_DH_dom"/>
</dbReference>
<evidence type="ECO:0000256" key="7">
    <source>
        <dbReference type="RuleBase" id="RU003345"/>
    </source>
</evidence>